<dbReference type="GO" id="GO:0016803">
    <property type="term" value="F:ether hydrolase activity"/>
    <property type="evidence" value="ECO:0007669"/>
    <property type="project" value="TreeGrafter"/>
</dbReference>
<dbReference type="AlphaFoldDB" id="A0A1Y2KZB8"/>
<dbReference type="CDD" id="cd05007">
    <property type="entry name" value="SIS_Etherase"/>
    <property type="match status" value="1"/>
</dbReference>
<evidence type="ECO:0000256" key="2">
    <source>
        <dbReference type="ARBA" id="ARBA00023277"/>
    </source>
</evidence>
<accession>A0A1Y2KZB8</accession>
<evidence type="ECO:0000313" key="4">
    <source>
        <dbReference type="EMBL" id="OSQ38061.1"/>
    </source>
</evidence>
<organism evidence="4 5">
    <name type="scientific">Thalassospira mesophila</name>
    <dbReference type="NCBI Taxonomy" id="1293891"/>
    <lineage>
        <taxon>Bacteria</taxon>
        <taxon>Pseudomonadati</taxon>
        <taxon>Pseudomonadota</taxon>
        <taxon>Alphaproteobacteria</taxon>
        <taxon>Rhodospirillales</taxon>
        <taxon>Thalassospiraceae</taxon>
        <taxon>Thalassospira</taxon>
    </lineage>
</organism>
<keyword evidence="1" id="KW-0456">Lyase</keyword>
<dbReference type="Gene3D" id="3.40.50.10490">
    <property type="entry name" value="Glucose-6-phosphate isomerase like protein, domain 1"/>
    <property type="match status" value="1"/>
</dbReference>
<protein>
    <recommendedName>
        <fullName evidence="3">SIS domain-containing protein</fullName>
    </recommendedName>
</protein>
<dbReference type="SUPFAM" id="SSF53697">
    <property type="entry name" value="SIS domain"/>
    <property type="match status" value="1"/>
</dbReference>
<dbReference type="Proteomes" id="UP000193391">
    <property type="component" value="Unassembled WGS sequence"/>
</dbReference>
<sequence>MTMVFNYGREIREMASGTEVFDMRFAGLDQWSDADFLTALWEGQIRAVAAVGPMIEPLAHAAADIADRLLGGGRLVYAGAGTSGTVAWQDAKELGGTFGWPEDKTIVLLAGGVDSAPGVFNSAEDDRDAAQNEISRHNIGPKDAVIAVAASGSTPFTLSAVQAANNAGALTIGICNNADGALLTHAHHGIFLDSAPEVVAGSTRMGAGTAQKAALNMLSTLVMNKLGRLFDNLMVGMRAENIKLQGRAVRIVCHIAGCDGDGAQAALEQSGFDIRCAVLMVRGQTLRKAKEILASVNGNLRAALEYKG</sequence>
<evidence type="ECO:0000259" key="3">
    <source>
        <dbReference type="PROSITE" id="PS51464"/>
    </source>
</evidence>
<dbReference type="GO" id="GO:0046348">
    <property type="term" value="P:amino sugar catabolic process"/>
    <property type="evidence" value="ECO:0007669"/>
    <property type="project" value="InterPro"/>
</dbReference>
<proteinExistence type="predicted"/>
<dbReference type="InterPro" id="IPR040190">
    <property type="entry name" value="MURQ/GCKR"/>
</dbReference>
<dbReference type="GO" id="GO:0016835">
    <property type="term" value="F:carbon-oxygen lyase activity"/>
    <property type="evidence" value="ECO:0007669"/>
    <property type="project" value="InterPro"/>
</dbReference>
<dbReference type="PROSITE" id="PS51464">
    <property type="entry name" value="SIS"/>
    <property type="match status" value="1"/>
</dbReference>
<evidence type="ECO:0000313" key="5">
    <source>
        <dbReference type="Proteomes" id="UP000193391"/>
    </source>
</evidence>
<gene>
    <name evidence="4" type="ORF">TMES_12365</name>
</gene>
<dbReference type="PANTHER" id="PTHR10088:SF4">
    <property type="entry name" value="GLUCOKINASE REGULATORY PROTEIN"/>
    <property type="match status" value="1"/>
</dbReference>
<comment type="caution">
    <text evidence="4">The sequence shown here is derived from an EMBL/GenBank/DDBJ whole genome shotgun (WGS) entry which is preliminary data.</text>
</comment>
<name>A0A1Y2KZB8_9PROT</name>
<feature type="domain" description="SIS" evidence="3">
    <location>
        <begin position="65"/>
        <end position="228"/>
    </location>
</feature>
<dbReference type="STRING" id="1293891.TMES_12365"/>
<dbReference type="EMBL" id="JFKA01000005">
    <property type="protein sequence ID" value="OSQ38061.1"/>
    <property type="molecule type" value="Genomic_DNA"/>
</dbReference>
<keyword evidence="2" id="KW-0119">Carbohydrate metabolism</keyword>
<reference evidence="4 5" key="1">
    <citation type="submission" date="2014-03" db="EMBL/GenBank/DDBJ databases">
        <title>The draft genome sequence of Thalassospira mesophila JCM 18969.</title>
        <authorList>
            <person name="Lai Q."/>
            <person name="Shao Z."/>
        </authorList>
    </citation>
    <scope>NUCLEOTIDE SEQUENCE [LARGE SCALE GENOMIC DNA]</scope>
    <source>
        <strain evidence="4 5">JCM 18969</strain>
    </source>
</reference>
<keyword evidence="5" id="KW-1185">Reference proteome</keyword>
<dbReference type="GO" id="GO:0097367">
    <property type="term" value="F:carbohydrate derivative binding"/>
    <property type="evidence" value="ECO:0007669"/>
    <property type="project" value="InterPro"/>
</dbReference>
<dbReference type="InterPro" id="IPR046348">
    <property type="entry name" value="SIS_dom_sf"/>
</dbReference>
<dbReference type="Pfam" id="PF22645">
    <property type="entry name" value="GKRP_SIS_N"/>
    <property type="match status" value="1"/>
</dbReference>
<dbReference type="InterPro" id="IPR005488">
    <property type="entry name" value="Etherase_MurQ"/>
</dbReference>
<dbReference type="Gene3D" id="1.10.8.1080">
    <property type="match status" value="1"/>
</dbReference>
<dbReference type="PANTHER" id="PTHR10088">
    <property type="entry name" value="GLUCOKINASE REGULATORY PROTEIN"/>
    <property type="match status" value="1"/>
</dbReference>
<dbReference type="GO" id="GO:0009254">
    <property type="term" value="P:peptidoglycan turnover"/>
    <property type="evidence" value="ECO:0007669"/>
    <property type="project" value="TreeGrafter"/>
</dbReference>
<dbReference type="NCBIfam" id="NF003915">
    <property type="entry name" value="PRK05441.1"/>
    <property type="match status" value="1"/>
</dbReference>
<evidence type="ECO:0000256" key="1">
    <source>
        <dbReference type="ARBA" id="ARBA00023239"/>
    </source>
</evidence>
<dbReference type="InterPro" id="IPR001347">
    <property type="entry name" value="SIS_dom"/>
</dbReference>